<dbReference type="EMBL" id="LZDH01000056">
    <property type="protein sequence ID" value="OBS30294.1"/>
    <property type="molecule type" value="Genomic_DNA"/>
</dbReference>
<dbReference type="GO" id="GO:0003987">
    <property type="term" value="F:acetate-CoA ligase activity"/>
    <property type="evidence" value="ECO:0007669"/>
    <property type="project" value="UniProtKB-UniRule"/>
</dbReference>
<dbReference type="FunFam" id="3.40.50.12780:FF:000001">
    <property type="entry name" value="Acetyl-coenzyme A synthetase"/>
    <property type="match status" value="1"/>
</dbReference>
<dbReference type="OrthoDB" id="9766486at2"/>
<dbReference type="InterPro" id="IPR045851">
    <property type="entry name" value="AMP-bd_C_sf"/>
</dbReference>
<protein>
    <recommendedName>
        <fullName evidence="6">Acetyl-coenzyme A synthetase</fullName>
        <shortName evidence="6">AcCoA synthetase</shortName>
        <shortName evidence="6">Acs</shortName>
        <ecNumber evidence="6">6.2.1.1</ecNumber>
    </recommendedName>
    <alternativeName>
        <fullName evidence="6">Acetate--CoA ligase</fullName>
    </alternativeName>
    <alternativeName>
        <fullName evidence="6">Acyl-activating enzyme</fullName>
    </alternativeName>
</protein>
<evidence type="ECO:0000256" key="1">
    <source>
        <dbReference type="ARBA" id="ARBA00006432"/>
    </source>
</evidence>
<dbReference type="AlphaFoldDB" id="A0A1A6DU35"/>
<comment type="similarity">
    <text evidence="1 6">Belongs to the ATP-dependent AMP-binding enzyme family.</text>
</comment>
<comment type="function">
    <text evidence="6">Catalyzes the conversion of acetate into acetyl-CoA (AcCoA), an essential intermediate at the junction of anabolic and catabolic pathways. AcsA undergoes a two-step reaction. In the first half reaction, AcsA combines acetate with ATP to form acetyl-adenylate (AcAMP) intermediate. In the second half reaction, it can then transfer the acetyl group from AcAMP to the sulfhydryl group of CoA, forming the product AcCoA.</text>
</comment>
<dbReference type="Pfam" id="PF16177">
    <property type="entry name" value="ACAS_N"/>
    <property type="match status" value="1"/>
</dbReference>
<dbReference type="InterPro" id="IPR025110">
    <property type="entry name" value="AMP-bd_C"/>
</dbReference>
<feature type="binding site" evidence="6">
    <location>
        <position position="531"/>
    </location>
    <ligand>
        <name>ATP</name>
        <dbReference type="ChEBI" id="CHEBI:30616"/>
    </ligand>
</feature>
<reference evidence="10 11" key="1">
    <citation type="submission" date="2016-06" db="EMBL/GenBank/DDBJ databases">
        <title>Genome sequence of Tepidimonas fonticaldi PL17.</title>
        <authorList>
            <person name="Pinnaka A.K."/>
        </authorList>
    </citation>
    <scope>NUCLEOTIDE SEQUENCE [LARGE SCALE GENOMIC DNA]</scope>
    <source>
        <strain evidence="10 11">PL17</strain>
    </source>
</reference>
<dbReference type="GO" id="GO:0005829">
    <property type="term" value="C:cytosol"/>
    <property type="evidence" value="ECO:0007669"/>
    <property type="project" value="TreeGrafter"/>
</dbReference>
<feature type="binding site" evidence="6">
    <location>
        <position position="553"/>
    </location>
    <ligand>
        <name>Mg(2+)</name>
        <dbReference type="ChEBI" id="CHEBI:18420"/>
    </ligand>
</feature>
<evidence type="ECO:0000259" key="7">
    <source>
        <dbReference type="Pfam" id="PF00501"/>
    </source>
</evidence>
<dbReference type="Proteomes" id="UP000091969">
    <property type="component" value="Unassembled WGS sequence"/>
</dbReference>
<dbReference type="InterPro" id="IPR042099">
    <property type="entry name" value="ANL_N_sf"/>
</dbReference>
<keyword evidence="2 6" id="KW-0436">Ligase</keyword>
<feature type="binding site" evidence="6">
    <location>
        <position position="542"/>
    </location>
    <ligand>
        <name>ATP</name>
        <dbReference type="ChEBI" id="CHEBI:30616"/>
    </ligand>
</feature>
<dbReference type="InterPro" id="IPR032387">
    <property type="entry name" value="ACAS_N"/>
</dbReference>
<dbReference type="PANTHER" id="PTHR24095">
    <property type="entry name" value="ACETYL-COENZYME A SYNTHETASE"/>
    <property type="match status" value="1"/>
</dbReference>
<evidence type="ECO:0000313" key="10">
    <source>
        <dbReference type="EMBL" id="OBS30294.1"/>
    </source>
</evidence>
<keyword evidence="5 6" id="KW-0007">Acetylation</keyword>
<dbReference type="GO" id="GO:0005524">
    <property type="term" value="F:ATP binding"/>
    <property type="evidence" value="ECO:0007669"/>
    <property type="project" value="UniProtKB-KW"/>
</dbReference>
<dbReference type="Gene3D" id="3.30.300.30">
    <property type="match status" value="1"/>
</dbReference>
<keyword evidence="3 6" id="KW-0547">Nucleotide-binding</keyword>
<evidence type="ECO:0000256" key="5">
    <source>
        <dbReference type="ARBA" id="ARBA00022990"/>
    </source>
</evidence>
<name>A0A1A6DU35_9BURK</name>
<dbReference type="SUPFAM" id="SSF56801">
    <property type="entry name" value="Acetyl-CoA synthetase-like"/>
    <property type="match status" value="1"/>
</dbReference>
<dbReference type="EC" id="6.2.1.1" evidence="6"/>
<evidence type="ECO:0000256" key="4">
    <source>
        <dbReference type="ARBA" id="ARBA00022840"/>
    </source>
</evidence>
<dbReference type="Gene3D" id="3.40.50.12780">
    <property type="entry name" value="N-terminal domain of ligase-like"/>
    <property type="match status" value="1"/>
</dbReference>
<gene>
    <name evidence="6" type="primary">acsA</name>
    <name evidence="10" type="ORF">A9O67_04410</name>
</gene>
<evidence type="ECO:0000256" key="6">
    <source>
        <dbReference type="HAMAP-Rule" id="MF_01123"/>
    </source>
</evidence>
<keyword evidence="6" id="KW-0460">Magnesium</keyword>
<feature type="binding site" evidence="6">
    <location>
        <begin position="201"/>
        <end position="204"/>
    </location>
    <ligand>
        <name>CoA</name>
        <dbReference type="ChEBI" id="CHEBI:57287"/>
    </ligand>
</feature>
<evidence type="ECO:0000313" key="11">
    <source>
        <dbReference type="Proteomes" id="UP000091969"/>
    </source>
</evidence>
<organism evidence="10 11">
    <name type="scientific">Tepidimonas fonticaldi</name>
    <dbReference type="NCBI Taxonomy" id="1101373"/>
    <lineage>
        <taxon>Bacteria</taxon>
        <taxon>Pseudomonadati</taxon>
        <taxon>Pseudomonadota</taxon>
        <taxon>Betaproteobacteria</taxon>
        <taxon>Burkholderiales</taxon>
        <taxon>Tepidimonas</taxon>
    </lineage>
</organism>
<comment type="PTM">
    <text evidence="6">Acetylated. Deacetylation by the SIR2-homolog deacetylase activates the enzyme.</text>
</comment>
<proteinExistence type="inferred from homology"/>
<evidence type="ECO:0000259" key="8">
    <source>
        <dbReference type="Pfam" id="PF13193"/>
    </source>
</evidence>
<accession>A0A1A6DU35</accession>
<feature type="binding site" evidence="6">
    <location>
        <position position="321"/>
    </location>
    <ligand>
        <name>CoA</name>
        <dbReference type="ChEBI" id="CHEBI:57287"/>
    </ligand>
</feature>
<dbReference type="InterPro" id="IPR011904">
    <property type="entry name" value="Ac_CoA_lig"/>
</dbReference>
<feature type="binding site" evidence="6">
    <location>
        <begin position="401"/>
        <end position="403"/>
    </location>
    <ligand>
        <name>ATP</name>
        <dbReference type="ChEBI" id="CHEBI:30616"/>
    </ligand>
</feature>
<feature type="domain" description="AMP-dependent synthetase/ligase" evidence="7">
    <location>
        <begin position="102"/>
        <end position="484"/>
    </location>
</feature>
<dbReference type="NCBIfam" id="TIGR02188">
    <property type="entry name" value="Ac_CoA_lig_AcsA"/>
    <property type="match status" value="1"/>
</dbReference>
<feature type="domain" description="AMP-binding enzyme C-terminal" evidence="8">
    <location>
        <begin position="547"/>
        <end position="629"/>
    </location>
</feature>
<keyword evidence="11" id="KW-1185">Reference proteome</keyword>
<feature type="binding site" evidence="6">
    <location>
        <begin position="425"/>
        <end position="430"/>
    </location>
    <ligand>
        <name>ATP</name>
        <dbReference type="ChEBI" id="CHEBI:30616"/>
    </ligand>
</feature>
<feature type="binding site" evidence="6">
    <location>
        <position position="559"/>
    </location>
    <ligand>
        <name>Mg(2+)</name>
        <dbReference type="ChEBI" id="CHEBI:18420"/>
    </ligand>
</feature>
<dbReference type="GO" id="GO:0046872">
    <property type="term" value="F:metal ion binding"/>
    <property type="evidence" value="ECO:0007669"/>
    <property type="project" value="UniProtKB-KW"/>
</dbReference>
<dbReference type="PROSITE" id="PS00455">
    <property type="entry name" value="AMP_BINDING"/>
    <property type="match status" value="1"/>
</dbReference>
<dbReference type="Pfam" id="PF00501">
    <property type="entry name" value="AMP-binding"/>
    <property type="match status" value="1"/>
</dbReference>
<feature type="binding site" evidence="6">
    <location>
        <position position="515"/>
    </location>
    <ligand>
        <name>ATP</name>
        <dbReference type="ChEBI" id="CHEBI:30616"/>
    </ligand>
</feature>
<feature type="binding site" evidence="6">
    <location>
        <position position="539"/>
    </location>
    <ligand>
        <name>CoA</name>
        <dbReference type="ChEBI" id="CHEBI:57287"/>
    </ligand>
</feature>
<dbReference type="GO" id="GO:0016208">
    <property type="term" value="F:AMP binding"/>
    <property type="evidence" value="ECO:0007669"/>
    <property type="project" value="InterPro"/>
</dbReference>
<feature type="domain" description="Acetyl-coenzyme A synthetase N-terminal" evidence="9">
    <location>
        <begin position="36"/>
        <end position="91"/>
    </location>
</feature>
<dbReference type="CDD" id="cd05966">
    <property type="entry name" value="ACS"/>
    <property type="match status" value="1"/>
</dbReference>
<dbReference type="Pfam" id="PF13193">
    <property type="entry name" value="AMP-binding_C"/>
    <property type="match status" value="1"/>
</dbReference>
<keyword evidence="6" id="KW-0479">Metal-binding</keyword>
<evidence type="ECO:0000256" key="2">
    <source>
        <dbReference type="ARBA" id="ARBA00022598"/>
    </source>
</evidence>
<dbReference type="HAMAP" id="MF_01123">
    <property type="entry name" value="Ac_CoA_synth"/>
    <property type="match status" value="1"/>
</dbReference>
<evidence type="ECO:0000256" key="3">
    <source>
        <dbReference type="ARBA" id="ARBA00022741"/>
    </source>
</evidence>
<evidence type="ECO:0000259" key="9">
    <source>
        <dbReference type="Pfam" id="PF16177"/>
    </source>
</evidence>
<feature type="modified residue" description="N6-acetyllysine" evidence="6">
    <location>
        <position position="629"/>
    </location>
</feature>
<dbReference type="PANTHER" id="PTHR24095:SF14">
    <property type="entry name" value="ACETYL-COENZYME A SYNTHETASE 1"/>
    <property type="match status" value="1"/>
</dbReference>
<sequence>MAESTSAITSMLVENRVFDPHPSLAAQARVSGMDAYRALCAEAEADFEGFWARRARELLVWHKPFTQVLDESNKPFYRWFADGELNASYNCLDRHMGTPVENKTAIVFEADDGAVTRVTYKELLARVSQFANALKSLGVKKGDRVVIYMPMTIEGVVAMQACARIGATHSVVFGGFSAKALQERIQDAGAVAVITANYQMRGGKELPLKAIVDEGIAMGGCESVRHVVVFQRTATACAMVPGRDVWMHEALAGQPTECAPEWVGAEHPLFVLYTSGSTGKPKGVQHSTGGYLLWAKQTMLWTFDLKDSDVFWCTADIGWITGHTYVAYGPLAAGATQIVFEGVPTYPNAGRFWQMIERHKATIFYTAPTAIRSLIKASDTDEKVHPRNWDLSTLRILGSVGEPINPEAWMWYYKHVGGERCPIVDTFWQTETGGHMITPLPGATPLVPGSCTLPLPGIFAAIVDEQGNDMPNGQGGILVVKKPWPSMIRTIWGDPERFKKSYFPEELKGYYLAGDGAVRSEDRGYFRITGRIDDVLNVSGHRMGTMEIESALVAKTDLVAEAAVVGRPDDLTGEAIVAFVVLKRPLPQGEEAKQIANELRNWVAKEIGPIAKPKDIRFGENLPKTRSGKIMRRLLRAIAKGEAITQDVSTLENPHILEQLAKTN</sequence>
<comment type="caution">
    <text evidence="10">The sequence shown here is derived from an EMBL/GenBank/DDBJ whole genome shotgun (WGS) entry which is preliminary data.</text>
</comment>
<dbReference type="RefSeq" id="WP_068608601.1">
    <property type="nucleotide sequence ID" value="NZ_LZDH01000056.1"/>
</dbReference>
<dbReference type="NCBIfam" id="NF001208">
    <property type="entry name" value="PRK00174.1"/>
    <property type="match status" value="1"/>
</dbReference>
<dbReference type="GO" id="GO:0019427">
    <property type="term" value="P:acetyl-CoA biosynthetic process from acetate"/>
    <property type="evidence" value="ECO:0007669"/>
    <property type="project" value="UniProtKB-UniRule"/>
</dbReference>
<comment type="caution">
    <text evidence="6">Lacks conserved residue(s) required for the propagation of feature annotation.</text>
</comment>
<dbReference type="InterPro" id="IPR020845">
    <property type="entry name" value="AMP-binding_CS"/>
</dbReference>
<comment type="cofactor">
    <cofactor evidence="6">
        <name>Mg(2+)</name>
        <dbReference type="ChEBI" id="CHEBI:18420"/>
    </cofactor>
</comment>
<keyword evidence="4 6" id="KW-0067">ATP-binding</keyword>
<comment type="catalytic activity">
    <reaction evidence="6">
        <text>acetate + ATP + CoA = acetyl-CoA + AMP + diphosphate</text>
        <dbReference type="Rhea" id="RHEA:23176"/>
        <dbReference type="ChEBI" id="CHEBI:30089"/>
        <dbReference type="ChEBI" id="CHEBI:30616"/>
        <dbReference type="ChEBI" id="CHEBI:33019"/>
        <dbReference type="ChEBI" id="CHEBI:57287"/>
        <dbReference type="ChEBI" id="CHEBI:57288"/>
        <dbReference type="ChEBI" id="CHEBI:456215"/>
        <dbReference type="EC" id="6.2.1.1"/>
    </reaction>
</comment>
<dbReference type="InterPro" id="IPR000873">
    <property type="entry name" value="AMP-dep_synth/lig_dom"/>
</dbReference>
<dbReference type="STRING" id="1101373.A9O67_04410"/>